<evidence type="ECO:0000256" key="6">
    <source>
        <dbReference type="ARBA" id="ARBA00022723"/>
    </source>
</evidence>
<dbReference type="STRING" id="6669.E9FYP6"/>
<keyword evidence="9 14" id="KW-0560">Oxidoreductase</keyword>
<dbReference type="GO" id="GO:0004497">
    <property type="term" value="F:monooxygenase activity"/>
    <property type="evidence" value="ECO:0007669"/>
    <property type="project" value="UniProtKB-KW"/>
</dbReference>
<dbReference type="SUPFAM" id="SSF48264">
    <property type="entry name" value="Cytochrome P450"/>
    <property type="match status" value="1"/>
</dbReference>
<dbReference type="OMA" id="KDGHADN"/>
<keyword evidence="6 13" id="KW-0479">Metal-binding</keyword>
<dbReference type="eggNOG" id="KOG0158">
    <property type="taxonomic scope" value="Eukaryota"/>
</dbReference>
<dbReference type="GO" id="GO:0020037">
    <property type="term" value="F:heme binding"/>
    <property type="evidence" value="ECO:0007669"/>
    <property type="project" value="InterPro"/>
</dbReference>
<dbReference type="InParanoid" id="E9FYP6"/>
<dbReference type="InterPro" id="IPR050476">
    <property type="entry name" value="Insect_CytP450_Detox"/>
</dbReference>
<comment type="subcellular location">
    <subcellularLocation>
        <location evidence="3">Endoplasmic reticulum membrane</location>
        <topology evidence="3">Peripheral membrane protein</topology>
    </subcellularLocation>
    <subcellularLocation>
        <location evidence="2">Microsome membrane</location>
        <topology evidence="2">Peripheral membrane protein</topology>
    </subcellularLocation>
</comment>
<comment type="cofactor">
    <cofactor evidence="1 13">
        <name>heme</name>
        <dbReference type="ChEBI" id="CHEBI:30413"/>
    </cofactor>
</comment>
<evidence type="ECO:0000256" key="12">
    <source>
        <dbReference type="ARBA" id="ARBA00023136"/>
    </source>
</evidence>
<evidence type="ECO:0000256" key="5">
    <source>
        <dbReference type="ARBA" id="ARBA00022617"/>
    </source>
</evidence>
<keyword evidence="7" id="KW-0256">Endoplasmic reticulum</keyword>
<dbReference type="InterPro" id="IPR017972">
    <property type="entry name" value="Cyt_P450_CS"/>
</dbReference>
<gene>
    <name evidence="15" type="primary">TXSA</name>
    <name evidence="15" type="ORF">DAPPUDRAFT_96715</name>
</gene>
<evidence type="ECO:0000256" key="10">
    <source>
        <dbReference type="ARBA" id="ARBA00023004"/>
    </source>
</evidence>
<keyword evidence="16" id="KW-1185">Reference proteome</keyword>
<dbReference type="PRINTS" id="PR00463">
    <property type="entry name" value="EP450I"/>
</dbReference>
<dbReference type="GO" id="GO:0005789">
    <property type="term" value="C:endoplasmic reticulum membrane"/>
    <property type="evidence" value="ECO:0007669"/>
    <property type="project" value="UniProtKB-SubCell"/>
</dbReference>
<proteinExistence type="inferred from homology"/>
<evidence type="ECO:0000256" key="14">
    <source>
        <dbReference type="RuleBase" id="RU000461"/>
    </source>
</evidence>
<evidence type="ECO:0000256" key="1">
    <source>
        <dbReference type="ARBA" id="ARBA00001971"/>
    </source>
</evidence>
<evidence type="ECO:0000313" key="15">
    <source>
        <dbReference type="EMBL" id="EFX87565.1"/>
    </source>
</evidence>
<keyword evidence="12" id="KW-0472">Membrane</keyword>
<sequence length="462" mass="52736">MDEWQAEFGDFYGYYIGMKPYVVVKDLDLIQQVLIRDFHKFVNRPAMGIEIRPVINTLVGLRGQRWKEVRRVISPTFSARKMRKINCTINRCVDILVEVVGNHAESQSDIDFYGVFQGLTCQVIAECALNTTVDCQRKPDDEFLNSLRQFLKQANNPIINLAIFFPLVREILAVVFRVASPCGQFTQSIIDKVQGVIDSRRNDYQVGVAPTSHNDILQLLMEASENRLESENADGRSRANQLLTDDEIIANAWVFLLGGFETTANALTYCAYLIATHPDVQEKLHQELMDHLGVRIHHSVPLSNYNKISQLTYLDQVFSEALRLFPPVVLFVNREAAEDTQLGQFHIPAGTNVQIPIWQVHHDPNLWPDPYRFDPDRFEPELKKDRHPMAWIPFGSGPRSCLGIRFACLEAKIALAKLLMKYRLVPCERTEEKLTLSVPTVTLNPKNGVWLRAERREATSAC</sequence>
<evidence type="ECO:0000256" key="8">
    <source>
        <dbReference type="ARBA" id="ARBA00022848"/>
    </source>
</evidence>
<keyword evidence="8" id="KW-0492">Microsome</keyword>
<dbReference type="Proteomes" id="UP000000305">
    <property type="component" value="Unassembled WGS sequence"/>
</dbReference>
<dbReference type="AlphaFoldDB" id="E9FYP6"/>
<dbReference type="Pfam" id="PF00067">
    <property type="entry name" value="p450"/>
    <property type="match status" value="1"/>
</dbReference>
<dbReference type="InterPro" id="IPR002401">
    <property type="entry name" value="Cyt_P450_E_grp-I"/>
</dbReference>
<evidence type="ECO:0000256" key="9">
    <source>
        <dbReference type="ARBA" id="ARBA00023002"/>
    </source>
</evidence>
<dbReference type="HOGENOM" id="CLU_001570_5_2_1"/>
<dbReference type="GO" id="GO:0004796">
    <property type="term" value="F:thromboxane-A synthase activity"/>
    <property type="evidence" value="ECO:0007669"/>
    <property type="project" value="UniProtKB-EC"/>
</dbReference>
<dbReference type="InterPro" id="IPR036396">
    <property type="entry name" value="Cyt_P450_sf"/>
</dbReference>
<dbReference type="KEGG" id="dpx:DAPPUDRAFT_96715"/>
<organism evidence="15 16">
    <name type="scientific">Daphnia pulex</name>
    <name type="common">Water flea</name>
    <dbReference type="NCBI Taxonomy" id="6669"/>
    <lineage>
        <taxon>Eukaryota</taxon>
        <taxon>Metazoa</taxon>
        <taxon>Ecdysozoa</taxon>
        <taxon>Arthropoda</taxon>
        <taxon>Crustacea</taxon>
        <taxon>Branchiopoda</taxon>
        <taxon>Diplostraca</taxon>
        <taxon>Cladocera</taxon>
        <taxon>Anomopoda</taxon>
        <taxon>Daphniidae</taxon>
        <taxon>Daphnia</taxon>
    </lineage>
</organism>
<dbReference type="Gene3D" id="1.10.630.10">
    <property type="entry name" value="Cytochrome P450"/>
    <property type="match status" value="1"/>
</dbReference>
<dbReference type="CDD" id="cd11055">
    <property type="entry name" value="CYP3A-like"/>
    <property type="match status" value="1"/>
</dbReference>
<dbReference type="PhylomeDB" id="E9FYP6"/>
<evidence type="ECO:0000256" key="3">
    <source>
        <dbReference type="ARBA" id="ARBA00004406"/>
    </source>
</evidence>
<keyword evidence="10 13" id="KW-0408">Iron</keyword>
<comment type="similarity">
    <text evidence="4 14">Belongs to the cytochrome P450 family.</text>
</comment>
<feature type="binding site" description="axial binding residue" evidence="13">
    <location>
        <position position="401"/>
    </location>
    <ligand>
        <name>heme</name>
        <dbReference type="ChEBI" id="CHEBI:30413"/>
    </ligand>
    <ligandPart>
        <name>Fe</name>
        <dbReference type="ChEBI" id="CHEBI:18248"/>
    </ligandPart>
</feature>
<evidence type="ECO:0000256" key="13">
    <source>
        <dbReference type="PIRSR" id="PIRSR602401-1"/>
    </source>
</evidence>
<dbReference type="GO" id="GO:0016705">
    <property type="term" value="F:oxidoreductase activity, acting on paired donors, with incorporation or reduction of molecular oxygen"/>
    <property type="evidence" value="ECO:0007669"/>
    <property type="project" value="InterPro"/>
</dbReference>
<dbReference type="PANTHER" id="PTHR24292">
    <property type="entry name" value="CYTOCHROME P450"/>
    <property type="match status" value="1"/>
</dbReference>
<keyword evidence="11 14" id="KW-0503">Monooxygenase</keyword>
<accession>E9FYP6</accession>
<dbReference type="FunFam" id="1.10.630.10:FF:000182">
    <property type="entry name" value="Cytochrome P450 3A4"/>
    <property type="match status" value="1"/>
</dbReference>
<reference evidence="15 16" key="1">
    <citation type="journal article" date="2011" name="Science">
        <title>The ecoresponsive genome of Daphnia pulex.</title>
        <authorList>
            <person name="Colbourne J.K."/>
            <person name="Pfrender M.E."/>
            <person name="Gilbert D."/>
            <person name="Thomas W.K."/>
            <person name="Tucker A."/>
            <person name="Oakley T.H."/>
            <person name="Tokishita S."/>
            <person name="Aerts A."/>
            <person name="Arnold G.J."/>
            <person name="Basu M.K."/>
            <person name="Bauer D.J."/>
            <person name="Caceres C.E."/>
            <person name="Carmel L."/>
            <person name="Casola C."/>
            <person name="Choi J.H."/>
            <person name="Detter J.C."/>
            <person name="Dong Q."/>
            <person name="Dusheyko S."/>
            <person name="Eads B.D."/>
            <person name="Frohlich T."/>
            <person name="Geiler-Samerotte K.A."/>
            <person name="Gerlach D."/>
            <person name="Hatcher P."/>
            <person name="Jogdeo S."/>
            <person name="Krijgsveld J."/>
            <person name="Kriventseva E.V."/>
            <person name="Kultz D."/>
            <person name="Laforsch C."/>
            <person name="Lindquist E."/>
            <person name="Lopez J."/>
            <person name="Manak J.R."/>
            <person name="Muller J."/>
            <person name="Pangilinan J."/>
            <person name="Patwardhan R.P."/>
            <person name="Pitluck S."/>
            <person name="Pritham E.J."/>
            <person name="Rechtsteiner A."/>
            <person name="Rho M."/>
            <person name="Rogozin I.B."/>
            <person name="Sakarya O."/>
            <person name="Salamov A."/>
            <person name="Schaack S."/>
            <person name="Shapiro H."/>
            <person name="Shiga Y."/>
            <person name="Skalitzky C."/>
            <person name="Smith Z."/>
            <person name="Souvorov A."/>
            <person name="Sung W."/>
            <person name="Tang Z."/>
            <person name="Tsuchiya D."/>
            <person name="Tu H."/>
            <person name="Vos H."/>
            <person name="Wang M."/>
            <person name="Wolf Y.I."/>
            <person name="Yamagata H."/>
            <person name="Yamada T."/>
            <person name="Ye Y."/>
            <person name="Shaw J.R."/>
            <person name="Andrews J."/>
            <person name="Crease T.J."/>
            <person name="Tang H."/>
            <person name="Lucas S.M."/>
            <person name="Robertson H.M."/>
            <person name="Bork P."/>
            <person name="Koonin E.V."/>
            <person name="Zdobnov E.M."/>
            <person name="Grigoriev I.V."/>
            <person name="Lynch M."/>
            <person name="Boore J.L."/>
        </authorList>
    </citation>
    <scope>NUCLEOTIDE SEQUENCE [LARGE SCALE GENOMIC DNA]</scope>
</reference>
<evidence type="ECO:0000313" key="16">
    <source>
        <dbReference type="Proteomes" id="UP000000305"/>
    </source>
</evidence>
<evidence type="ECO:0000256" key="7">
    <source>
        <dbReference type="ARBA" id="ARBA00022824"/>
    </source>
</evidence>
<dbReference type="InterPro" id="IPR001128">
    <property type="entry name" value="Cyt_P450"/>
</dbReference>
<name>E9FYP6_DAPPU</name>
<dbReference type="GO" id="GO:0005506">
    <property type="term" value="F:iron ion binding"/>
    <property type="evidence" value="ECO:0007669"/>
    <property type="project" value="InterPro"/>
</dbReference>
<dbReference type="EMBL" id="GL732527">
    <property type="protein sequence ID" value="EFX87565.1"/>
    <property type="molecule type" value="Genomic_DNA"/>
</dbReference>
<keyword evidence="15" id="KW-0413">Isomerase</keyword>
<dbReference type="OrthoDB" id="6501435at2759"/>
<dbReference type="PANTHER" id="PTHR24292:SF102">
    <property type="entry name" value="CYTOCHROME P450 FAMILY-RELATED"/>
    <property type="match status" value="1"/>
</dbReference>
<evidence type="ECO:0000256" key="11">
    <source>
        <dbReference type="ARBA" id="ARBA00023033"/>
    </source>
</evidence>
<dbReference type="EC" id="5.3.99.5" evidence="15"/>
<protein>
    <submittedName>
        <fullName evidence="15">Thromboxane A synthase-like protein</fullName>
        <ecNumber evidence="15">5.3.99.5</ecNumber>
    </submittedName>
</protein>
<evidence type="ECO:0000256" key="2">
    <source>
        <dbReference type="ARBA" id="ARBA00004174"/>
    </source>
</evidence>
<dbReference type="PROSITE" id="PS00086">
    <property type="entry name" value="CYTOCHROME_P450"/>
    <property type="match status" value="1"/>
</dbReference>
<evidence type="ECO:0000256" key="4">
    <source>
        <dbReference type="ARBA" id="ARBA00010617"/>
    </source>
</evidence>
<keyword evidence="5 13" id="KW-0349">Heme</keyword>
<dbReference type="PRINTS" id="PR00385">
    <property type="entry name" value="P450"/>
</dbReference>